<keyword evidence="2" id="KW-1185">Reference proteome</keyword>
<name>A0A840MSD2_9PROT</name>
<proteinExistence type="predicted"/>
<dbReference type="Gene3D" id="2.60.120.10">
    <property type="entry name" value="Jelly Rolls"/>
    <property type="match status" value="1"/>
</dbReference>
<protein>
    <recommendedName>
        <fullName evidence="3">HutD family protein</fullName>
    </recommendedName>
</protein>
<organism evidence="1 2">
    <name type="scientific">Chitinivorax tropicus</name>
    <dbReference type="NCBI Taxonomy" id="714531"/>
    <lineage>
        <taxon>Bacteria</taxon>
        <taxon>Pseudomonadati</taxon>
        <taxon>Pseudomonadota</taxon>
        <taxon>Betaproteobacteria</taxon>
        <taxon>Chitinivorax</taxon>
    </lineage>
</organism>
<dbReference type="Proteomes" id="UP000575898">
    <property type="component" value="Unassembled WGS sequence"/>
</dbReference>
<dbReference type="InterPro" id="IPR011051">
    <property type="entry name" value="RmlC_Cupin_sf"/>
</dbReference>
<evidence type="ECO:0008006" key="3">
    <source>
        <dbReference type="Google" id="ProtNLM"/>
    </source>
</evidence>
<dbReference type="Pfam" id="PF05962">
    <property type="entry name" value="HutD"/>
    <property type="match status" value="1"/>
</dbReference>
<gene>
    <name evidence="1" type="ORF">HNQ59_002491</name>
</gene>
<evidence type="ECO:0000313" key="1">
    <source>
        <dbReference type="EMBL" id="MBB5019193.1"/>
    </source>
</evidence>
<dbReference type="CDD" id="cd20293">
    <property type="entry name" value="cupin_HutD_N"/>
    <property type="match status" value="1"/>
</dbReference>
<reference evidence="1 2" key="1">
    <citation type="submission" date="2020-08" db="EMBL/GenBank/DDBJ databases">
        <title>Genomic Encyclopedia of Type Strains, Phase IV (KMG-IV): sequencing the most valuable type-strain genomes for metagenomic binning, comparative biology and taxonomic classification.</title>
        <authorList>
            <person name="Goeker M."/>
        </authorList>
    </citation>
    <scope>NUCLEOTIDE SEQUENCE [LARGE SCALE GENOMIC DNA]</scope>
    <source>
        <strain evidence="1 2">DSM 27165</strain>
    </source>
</reference>
<dbReference type="PANTHER" id="PTHR37943:SF1">
    <property type="entry name" value="PROTEIN VES"/>
    <property type="match status" value="1"/>
</dbReference>
<accession>A0A840MSD2</accession>
<sequence>MQILLAHQYAVRPWKNGGGQTRDIIVSPPGADFDKLDWRASMAQIEQPGPFSAFPGLDRSLTLLAGERLNLHEQDHCYTLTPHAPSIDFTGETVFDATIPDGPVLDFNVMSRRNRCQHQLQRRTLHQTQTLCRTGEALLVFVVAGRLDIADSGLSLGLHDALLLTEADPAQLTVTGHHADAALVSITYFLK</sequence>
<dbReference type="SUPFAM" id="SSF51182">
    <property type="entry name" value="RmlC-like cupins"/>
    <property type="match status" value="1"/>
</dbReference>
<dbReference type="InterPro" id="IPR010282">
    <property type="entry name" value="Uncharacterised_HutD/Ves"/>
</dbReference>
<dbReference type="EMBL" id="JACHHY010000014">
    <property type="protein sequence ID" value="MBB5019193.1"/>
    <property type="molecule type" value="Genomic_DNA"/>
</dbReference>
<dbReference type="PANTHER" id="PTHR37943">
    <property type="entry name" value="PROTEIN VES"/>
    <property type="match status" value="1"/>
</dbReference>
<dbReference type="RefSeq" id="WP_184039610.1">
    <property type="nucleotide sequence ID" value="NZ_JACHHY010000014.1"/>
</dbReference>
<evidence type="ECO:0000313" key="2">
    <source>
        <dbReference type="Proteomes" id="UP000575898"/>
    </source>
</evidence>
<dbReference type="InterPro" id="IPR014710">
    <property type="entry name" value="RmlC-like_jellyroll"/>
</dbReference>
<dbReference type="AlphaFoldDB" id="A0A840MSD2"/>
<comment type="caution">
    <text evidence="1">The sequence shown here is derived from an EMBL/GenBank/DDBJ whole genome shotgun (WGS) entry which is preliminary data.</text>
</comment>